<proteinExistence type="predicted"/>
<dbReference type="EMBL" id="BDCX01000010">
    <property type="protein sequence ID" value="GAT68475.1"/>
    <property type="molecule type" value="Genomic_DNA"/>
</dbReference>
<dbReference type="Proteomes" id="UP000077701">
    <property type="component" value="Unassembled WGS sequence"/>
</dbReference>
<gene>
    <name evidence="1" type="ORF">PS9374_04140</name>
</gene>
<reference evidence="1 2" key="1">
    <citation type="journal article" date="2016" name="Genome Announc.">
        <title>Draft Genome Sequence of Planomonospora sphaerica JCM9374, a Rare Actinomycete.</title>
        <authorList>
            <person name="Dohra H."/>
            <person name="Suzuki T."/>
            <person name="Inoue Y."/>
            <person name="Kodani S."/>
        </authorList>
    </citation>
    <scope>NUCLEOTIDE SEQUENCE [LARGE SCALE GENOMIC DNA]</scope>
    <source>
        <strain evidence="1 2">JCM 9374</strain>
    </source>
</reference>
<organism evidence="1 2">
    <name type="scientific">Planomonospora sphaerica</name>
    <dbReference type="NCBI Taxonomy" id="161355"/>
    <lineage>
        <taxon>Bacteria</taxon>
        <taxon>Bacillati</taxon>
        <taxon>Actinomycetota</taxon>
        <taxon>Actinomycetes</taxon>
        <taxon>Streptosporangiales</taxon>
        <taxon>Streptosporangiaceae</taxon>
        <taxon>Planomonospora</taxon>
    </lineage>
</organism>
<dbReference type="AlphaFoldDB" id="A0A161LMG9"/>
<protein>
    <submittedName>
        <fullName evidence="1">Uncharacterized protein</fullName>
    </submittedName>
</protein>
<accession>A0A161LMG9</accession>
<name>A0A161LMG9_9ACTN</name>
<comment type="caution">
    <text evidence="1">The sequence shown here is derived from an EMBL/GenBank/DDBJ whole genome shotgun (WGS) entry which is preliminary data.</text>
</comment>
<evidence type="ECO:0000313" key="1">
    <source>
        <dbReference type="EMBL" id="GAT68475.1"/>
    </source>
</evidence>
<evidence type="ECO:0000313" key="2">
    <source>
        <dbReference type="Proteomes" id="UP000077701"/>
    </source>
</evidence>
<reference evidence="2" key="2">
    <citation type="submission" date="2016-04" db="EMBL/GenBank/DDBJ databases">
        <title>Planomonospora sphaerica JCM9374 whole genome shotgun sequence.</title>
        <authorList>
            <person name="Suzuki T."/>
            <person name="Dohra H."/>
            <person name="Kodani S."/>
        </authorList>
    </citation>
    <scope>NUCLEOTIDE SEQUENCE [LARGE SCALE GENOMIC DNA]</scope>
    <source>
        <strain evidence="2">JCM 9374</strain>
    </source>
</reference>
<keyword evidence="2" id="KW-1185">Reference proteome</keyword>
<sequence length="29" mass="3101">MFALTWENVFSLKVPAGVGATFFRGAEPG</sequence>